<sequence length="118" mass="13055">MFVKSLIAKFARVPLVTIVALGLATSFASADPARGQKLYLKFMKDATGIKGDAFSAQHTIEEWKKLCENGGADLIKEYSEKYPNAAEFLKGEQFKKFQPDICDFVIHYAKDSGNVPSC</sequence>
<dbReference type="RefSeq" id="WP_039888559.1">
    <property type="nucleotide sequence ID" value="NZ_CP012543.1"/>
</dbReference>
<reference evidence="2 3" key="1">
    <citation type="submission" date="2016-07" db="EMBL/GenBank/DDBJ databases">
        <title>Comparative genomics of the Campylobacter concisus group.</title>
        <authorList>
            <person name="Miller W.G."/>
            <person name="Yee E."/>
            <person name="Chapman M.H."/>
            <person name="Huynh S."/>
            <person name="Bono J.L."/>
            <person name="On S.L.W."/>
            <person name="StLeger J."/>
            <person name="Foster G."/>
            <person name="Parker C.T."/>
        </authorList>
    </citation>
    <scope>NUCLEOTIDE SEQUENCE [LARGE SCALE GENOMIC DNA]</scope>
    <source>
        <strain evidence="2 3">ATCC 33238</strain>
    </source>
</reference>
<evidence type="ECO:0000313" key="3">
    <source>
        <dbReference type="Proteomes" id="UP000502377"/>
    </source>
</evidence>
<dbReference type="AlphaFoldDB" id="A0A6G5QNR8"/>
<evidence type="ECO:0000313" key="2">
    <source>
        <dbReference type="EMBL" id="QCD47106.1"/>
    </source>
</evidence>
<evidence type="ECO:0000256" key="1">
    <source>
        <dbReference type="SAM" id="SignalP"/>
    </source>
</evidence>
<accession>A0A6G5QNR8</accession>
<feature type="chain" id="PRO_5026278530" evidence="1">
    <location>
        <begin position="31"/>
        <end position="118"/>
    </location>
</feature>
<keyword evidence="1" id="KW-0732">Signal</keyword>
<protein>
    <submittedName>
        <fullName evidence="2">Uncharacterized protein</fullName>
    </submittedName>
</protein>
<dbReference type="KEGG" id="crx:CRECT_1458"/>
<organism evidence="2 3">
    <name type="scientific">Campylobacter rectus</name>
    <name type="common">Wolinella recta</name>
    <dbReference type="NCBI Taxonomy" id="203"/>
    <lineage>
        <taxon>Bacteria</taxon>
        <taxon>Pseudomonadati</taxon>
        <taxon>Campylobacterota</taxon>
        <taxon>Epsilonproteobacteria</taxon>
        <taxon>Campylobacterales</taxon>
        <taxon>Campylobacteraceae</taxon>
        <taxon>Campylobacter</taxon>
    </lineage>
</organism>
<proteinExistence type="predicted"/>
<dbReference type="Proteomes" id="UP000502377">
    <property type="component" value="Chromosome"/>
</dbReference>
<gene>
    <name evidence="2" type="ORF">CRECT_1458</name>
</gene>
<name>A0A6G5QNR8_CAMRE</name>
<feature type="signal peptide" evidence="1">
    <location>
        <begin position="1"/>
        <end position="30"/>
    </location>
</feature>
<dbReference type="EMBL" id="CP012543">
    <property type="protein sequence ID" value="QCD47106.1"/>
    <property type="molecule type" value="Genomic_DNA"/>
</dbReference>